<dbReference type="Pfam" id="PF02204">
    <property type="entry name" value="VPS9"/>
    <property type="match status" value="1"/>
</dbReference>
<gene>
    <name evidence="4" type="ORF">PBS001_LOCUS5896</name>
</gene>
<feature type="region of interest" description="Disordered" evidence="1">
    <location>
        <begin position="566"/>
        <end position="589"/>
    </location>
</feature>
<dbReference type="PROSITE" id="PS50003">
    <property type="entry name" value="PH_DOMAIN"/>
    <property type="match status" value="1"/>
</dbReference>
<evidence type="ECO:0008006" key="6">
    <source>
        <dbReference type="Google" id="ProtNLM"/>
    </source>
</evidence>
<dbReference type="Gene3D" id="1.20.1050.80">
    <property type="entry name" value="VPS9 domain"/>
    <property type="match status" value="1"/>
</dbReference>
<evidence type="ECO:0000313" key="5">
    <source>
        <dbReference type="Proteomes" id="UP001158986"/>
    </source>
</evidence>
<dbReference type="InterPro" id="IPR011993">
    <property type="entry name" value="PH-like_dom_sf"/>
</dbReference>
<dbReference type="Pfam" id="PF00169">
    <property type="entry name" value="PH"/>
    <property type="match status" value="1"/>
</dbReference>
<protein>
    <recommendedName>
        <fullName evidence="6">PH domain-containing protein</fullName>
    </recommendedName>
</protein>
<keyword evidence="5" id="KW-1185">Reference proteome</keyword>
<organism evidence="4 5">
    <name type="scientific">Peronospora belbahrii</name>
    <dbReference type="NCBI Taxonomy" id="622444"/>
    <lineage>
        <taxon>Eukaryota</taxon>
        <taxon>Sar</taxon>
        <taxon>Stramenopiles</taxon>
        <taxon>Oomycota</taxon>
        <taxon>Peronosporomycetes</taxon>
        <taxon>Peronosporales</taxon>
        <taxon>Peronosporaceae</taxon>
        <taxon>Peronospora</taxon>
    </lineage>
</organism>
<name>A0ABN8D2E7_9STRA</name>
<dbReference type="PANTHER" id="PTHR23101">
    <property type="entry name" value="RAB GDP/GTP EXCHANGE FACTOR"/>
    <property type="match status" value="1"/>
</dbReference>
<proteinExistence type="predicted"/>
<accession>A0ABN8D2E7</accession>
<feature type="region of interest" description="Disordered" evidence="1">
    <location>
        <begin position="330"/>
        <end position="368"/>
    </location>
</feature>
<dbReference type="InterPro" id="IPR001849">
    <property type="entry name" value="PH_domain"/>
</dbReference>
<evidence type="ECO:0000313" key="4">
    <source>
        <dbReference type="EMBL" id="CAH0519367.1"/>
    </source>
</evidence>
<dbReference type="InterPro" id="IPR003123">
    <property type="entry name" value="VPS9"/>
</dbReference>
<evidence type="ECO:0000259" key="3">
    <source>
        <dbReference type="PROSITE" id="PS51205"/>
    </source>
</evidence>
<dbReference type="SUPFAM" id="SSF50729">
    <property type="entry name" value="PH domain-like"/>
    <property type="match status" value="1"/>
</dbReference>
<comment type="caution">
    <text evidence="4">The sequence shown here is derived from an EMBL/GenBank/DDBJ whole genome shotgun (WGS) entry which is preliminary data.</text>
</comment>
<dbReference type="PANTHER" id="PTHR23101:SF25">
    <property type="entry name" value="GTPASE-ACTIVATING PROTEIN AND VPS9 DOMAIN-CONTAINING PROTEIN 1"/>
    <property type="match status" value="1"/>
</dbReference>
<feature type="domain" description="PH" evidence="2">
    <location>
        <begin position="402"/>
        <end position="502"/>
    </location>
</feature>
<dbReference type="InterPro" id="IPR045046">
    <property type="entry name" value="Vps9-like"/>
</dbReference>
<dbReference type="Proteomes" id="UP001158986">
    <property type="component" value="Unassembled WGS sequence"/>
</dbReference>
<feature type="domain" description="VPS9" evidence="3">
    <location>
        <begin position="802"/>
        <end position="956"/>
    </location>
</feature>
<reference evidence="4 5" key="1">
    <citation type="submission" date="2021-11" db="EMBL/GenBank/DDBJ databases">
        <authorList>
            <person name="Islam A."/>
            <person name="Islam S."/>
            <person name="Flora M.S."/>
            <person name="Rahman M."/>
            <person name="Ziaur R.M."/>
            <person name="Epstein J.H."/>
            <person name="Hassan M."/>
            <person name="Klassen M."/>
            <person name="Woodard K."/>
            <person name="Webb A."/>
            <person name="Webby R.J."/>
            <person name="El Zowalaty M.E."/>
        </authorList>
    </citation>
    <scope>NUCLEOTIDE SEQUENCE [LARGE SCALE GENOMIC DNA]</scope>
    <source>
        <strain evidence="4">Pbs1</strain>
    </source>
</reference>
<feature type="region of interest" description="Disordered" evidence="1">
    <location>
        <begin position="1"/>
        <end position="44"/>
    </location>
</feature>
<feature type="compositionally biased region" description="Polar residues" evidence="1">
    <location>
        <begin position="1"/>
        <end position="11"/>
    </location>
</feature>
<dbReference type="Gene3D" id="2.30.29.30">
    <property type="entry name" value="Pleckstrin-homology domain (PH domain)/Phosphotyrosine-binding domain (PTB)"/>
    <property type="match status" value="1"/>
</dbReference>
<evidence type="ECO:0000256" key="1">
    <source>
        <dbReference type="SAM" id="MobiDB-lite"/>
    </source>
</evidence>
<evidence type="ECO:0000259" key="2">
    <source>
        <dbReference type="PROSITE" id="PS50003"/>
    </source>
</evidence>
<dbReference type="SUPFAM" id="SSF109993">
    <property type="entry name" value="VPS9 domain"/>
    <property type="match status" value="1"/>
</dbReference>
<dbReference type="EMBL" id="CAKLCB010000294">
    <property type="protein sequence ID" value="CAH0519367.1"/>
    <property type="molecule type" value="Genomic_DNA"/>
</dbReference>
<sequence length="959" mass="107457">MLYTPASSAYPSSRALGRRAPATTGRVRNNRMPPPPVATSSYVRRSRARAPMDLKNHLPPSIGVLSDLSSGSSTFVINPSHFYEVTWRSGEFAFSVQRVYTEENEYEFDDCNQESQLFLRMLLNTERSTCKSFGNVRVGDVLIRVGDTYVSELGLEGSGTVLTKFFANLVGQTPIRLTFQRMSPSDWEGDPDKYMRLVHHLIKKKQEGEELDQNVQSTEDEIMLEWVPSSTFPDILLPETPVFEKQGLDTVKQRSRSATNIVVRPSSRRTKTATTTIQHHVTTRFHSNKSHTSPRWEWVSPWHLEIPPDDPSDAVDGWQYASSFSHFTPRPLHRSRGRSIESLSHSPSTYAGKDLPSSSPSTASGKRLRVRRRKWVRYRRLRFARNNTSSGVSSNAFDDAFLDSMSGWLRKRGHVRKNWKARYFVLEKSVLRYYADSSCTKLKGEVLLFHPQTRVHYVDVHVAGGRDASFAVQVGPEYTLLLQAAQLRDRENWMYCIEDALLCRDSYHPQGTTTGPGPFFDLRESVAHRRLLSAEAMALDDGPFRDNLGGISHVHGGAASYELTGEEDIDDESESSLQGQRRSDYGGRDSNGSDVLRLWASLHAKPGGVLSAVNSASPAMRVLLHACDHFLASSAMHQHVADFLTMFRQKYVHLSTSTVTAMGASAWTRLSEPWAPVGVSGNESDSDPEVREGSLSEIPHEFHNVTTLQDARSLLALKNYRFFLERSVELIMDHLSNVADPKTPGEHGHPALNGKRAPTDDEWALARRAALYKLERRTFIPLQEIIYQLLGSGVGPGRGQRQAEEERFERSRALVAAQPQSFLEIQPSHQSPSEWKLAISLFDSMDNYSLPSEKAAVLVETARCIYETHAREHGFEADSTSSSKQQKQPTLMAADDFLPIFIFVLARCHLRSIIVARHLISETMITALMIGETGYYATMLEAAIGYIAAFDGGVKKTGG</sequence>
<dbReference type="PROSITE" id="PS51205">
    <property type="entry name" value="VPS9"/>
    <property type="match status" value="1"/>
</dbReference>
<dbReference type="SMART" id="SM00233">
    <property type="entry name" value="PH"/>
    <property type="match status" value="1"/>
</dbReference>
<dbReference type="InterPro" id="IPR037191">
    <property type="entry name" value="VPS9_dom_sf"/>
</dbReference>